<reference evidence="3 4" key="1">
    <citation type="submission" date="2024-06" db="EMBL/GenBank/DDBJ databases">
        <title>The Natural Products Discovery Center: Release of the First 8490 Sequenced Strains for Exploring Actinobacteria Biosynthetic Diversity.</title>
        <authorList>
            <person name="Kalkreuter E."/>
            <person name="Kautsar S.A."/>
            <person name="Yang D."/>
            <person name="Bader C.D."/>
            <person name="Teijaro C.N."/>
            <person name="Fluegel L."/>
            <person name="Davis C.M."/>
            <person name="Simpson J.R."/>
            <person name="Lauterbach L."/>
            <person name="Steele A.D."/>
            <person name="Gui C."/>
            <person name="Meng S."/>
            <person name="Li G."/>
            <person name="Viehrig K."/>
            <person name="Ye F."/>
            <person name="Su P."/>
            <person name="Kiefer A.F."/>
            <person name="Nichols A."/>
            <person name="Cepeda A.J."/>
            <person name="Yan W."/>
            <person name="Fan B."/>
            <person name="Jiang Y."/>
            <person name="Adhikari A."/>
            <person name="Zheng C.-J."/>
            <person name="Schuster L."/>
            <person name="Cowan T.M."/>
            <person name="Smanski M.J."/>
            <person name="Chevrette M.G."/>
            <person name="De Carvalho L.P.S."/>
            <person name="Shen B."/>
        </authorList>
    </citation>
    <scope>NUCLEOTIDE SEQUENCE [LARGE SCALE GENOMIC DNA]</scope>
    <source>
        <strain evidence="3 4">NPDC050100</strain>
    </source>
</reference>
<dbReference type="InterPro" id="IPR011051">
    <property type="entry name" value="RmlC_Cupin_sf"/>
</dbReference>
<dbReference type="Pfam" id="PF01381">
    <property type="entry name" value="HTH_3"/>
    <property type="match status" value="1"/>
</dbReference>
<proteinExistence type="predicted"/>
<dbReference type="PANTHER" id="PTHR46797:SF1">
    <property type="entry name" value="METHYLPHOSPHONATE SYNTHASE"/>
    <property type="match status" value="1"/>
</dbReference>
<feature type="domain" description="HTH cro/C1-type" evidence="2">
    <location>
        <begin position="16"/>
        <end position="70"/>
    </location>
</feature>
<dbReference type="SUPFAM" id="SSF51182">
    <property type="entry name" value="RmlC-like cupins"/>
    <property type="match status" value="1"/>
</dbReference>
<keyword evidence="1" id="KW-0238">DNA-binding</keyword>
<dbReference type="InterPro" id="IPR050807">
    <property type="entry name" value="TransReg_Diox_bact_type"/>
</dbReference>
<dbReference type="SMART" id="SM00530">
    <property type="entry name" value="HTH_XRE"/>
    <property type="match status" value="1"/>
</dbReference>
<dbReference type="InterPro" id="IPR014710">
    <property type="entry name" value="RmlC-like_jellyroll"/>
</dbReference>
<evidence type="ECO:0000313" key="4">
    <source>
        <dbReference type="Proteomes" id="UP001551675"/>
    </source>
</evidence>
<keyword evidence="4" id="KW-1185">Reference proteome</keyword>
<dbReference type="InterPro" id="IPR010982">
    <property type="entry name" value="Lambda_DNA-bd_dom_sf"/>
</dbReference>
<evidence type="ECO:0000256" key="1">
    <source>
        <dbReference type="ARBA" id="ARBA00023125"/>
    </source>
</evidence>
<dbReference type="Gene3D" id="2.60.120.10">
    <property type="entry name" value="Jelly Rolls"/>
    <property type="match status" value="1"/>
</dbReference>
<dbReference type="SUPFAM" id="SSF47413">
    <property type="entry name" value="lambda repressor-like DNA-binding domains"/>
    <property type="match status" value="1"/>
</dbReference>
<dbReference type="PROSITE" id="PS50943">
    <property type="entry name" value="HTH_CROC1"/>
    <property type="match status" value="1"/>
</dbReference>
<evidence type="ECO:0000313" key="3">
    <source>
        <dbReference type="EMBL" id="MEV0969358.1"/>
    </source>
</evidence>
<dbReference type="EMBL" id="JBFALK010000005">
    <property type="protein sequence ID" value="MEV0969358.1"/>
    <property type="molecule type" value="Genomic_DNA"/>
</dbReference>
<name>A0ABV3GCI6_MICGL</name>
<dbReference type="RefSeq" id="WP_358132282.1">
    <property type="nucleotide sequence ID" value="NZ_JBFALK010000005.1"/>
</dbReference>
<dbReference type="Proteomes" id="UP001551675">
    <property type="component" value="Unassembled WGS sequence"/>
</dbReference>
<comment type="caution">
    <text evidence="3">The sequence shown here is derived from an EMBL/GenBank/DDBJ whole genome shotgun (WGS) entry which is preliminary data.</text>
</comment>
<dbReference type="CDD" id="cd00093">
    <property type="entry name" value="HTH_XRE"/>
    <property type="match status" value="1"/>
</dbReference>
<dbReference type="InterPro" id="IPR001387">
    <property type="entry name" value="Cro/C1-type_HTH"/>
</dbReference>
<dbReference type="Gene3D" id="1.10.260.40">
    <property type="entry name" value="lambda repressor-like DNA-binding domains"/>
    <property type="match status" value="1"/>
</dbReference>
<evidence type="ECO:0000259" key="2">
    <source>
        <dbReference type="PROSITE" id="PS50943"/>
    </source>
</evidence>
<gene>
    <name evidence="3" type="ORF">AB0I59_12045</name>
</gene>
<protein>
    <submittedName>
        <fullName evidence="3">XRE family transcriptional regulator</fullName>
    </submittedName>
</protein>
<organism evidence="3 4">
    <name type="scientific">Microtetraspora glauca</name>
    <dbReference type="NCBI Taxonomy" id="1996"/>
    <lineage>
        <taxon>Bacteria</taxon>
        <taxon>Bacillati</taxon>
        <taxon>Actinomycetota</taxon>
        <taxon>Actinomycetes</taxon>
        <taxon>Streptosporangiales</taxon>
        <taxon>Streptosporangiaceae</taxon>
        <taxon>Microtetraspora</taxon>
    </lineage>
</organism>
<accession>A0ABV3GCI6</accession>
<dbReference type="PANTHER" id="PTHR46797">
    <property type="entry name" value="HTH-TYPE TRANSCRIPTIONAL REGULATOR"/>
    <property type="match status" value="1"/>
</dbReference>
<sequence length="235" mass="24829">MREHSAAFAAEVGQRIRRLRAQRGLSLSELALRAGVGKATLSGLEAGTRNPTVETLYAITAQLDVPLAAVLTDMLTESGVPSGHDVPPDHAVPSGHAVRFDHAVRSDPDVRPERPEPPEIIHGSAVSAALLETFVDGLVTTELYRLRIRPGRVQVSPAHPLGAVEFLTVFTGTARVGPLDRPIVIPAGGHASWVSDVPHMYAAQTGEDVHASLVIRHTASRTGGATAKGARTDPI</sequence>